<dbReference type="GO" id="GO:0016491">
    <property type="term" value="F:oxidoreductase activity"/>
    <property type="evidence" value="ECO:0007669"/>
    <property type="project" value="UniProtKB-KW"/>
</dbReference>
<evidence type="ECO:0000256" key="4">
    <source>
        <dbReference type="SAM" id="MobiDB-lite"/>
    </source>
</evidence>
<dbReference type="PANTHER" id="PTHR38797">
    <property type="entry name" value="NUCLEAR PORE COMPLEX PROTEIN NUP85-RELATED"/>
    <property type="match status" value="1"/>
</dbReference>
<evidence type="ECO:0000256" key="3">
    <source>
        <dbReference type="ARBA" id="ARBA00023002"/>
    </source>
</evidence>
<accession>A0A9P8GHH7</accession>
<keyword evidence="3" id="KW-0560">Oxidoreductase</keyword>
<evidence type="ECO:0000256" key="1">
    <source>
        <dbReference type="ARBA" id="ARBA00022630"/>
    </source>
</evidence>
<dbReference type="SUPFAM" id="SSF51905">
    <property type="entry name" value="FAD/NAD(P)-binding domain"/>
    <property type="match status" value="1"/>
</dbReference>
<dbReference type="InterPro" id="IPR022085">
    <property type="entry name" value="OpdG"/>
</dbReference>
<dbReference type="Pfam" id="PF01494">
    <property type="entry name" value="FAD_binding_3"/>
    <property type="match status" value="1"/>
</dbReference>
<protein>
    <recommendedName>
        <fullName evidence="5">FAD-binding domain-containing protein</fullName>
    </recommendedName>
</protein>
<reference evidence="6" key="2">
    <citation type="submission" date="2021-08" db="EMBL/GenBank/DDBJ databases">
        <authorList>
            <person name="Gostincar C."/>
            <person name="Sun X."/>
            <person name="Song Z."/>
            <person name="Gunde-Cimerman N."/>
        </authorList>
    </citation>
    <scope>NUCLEOTIDE SEQUENCE</scope>
    <source>
        <strain evidence="6">EXF-8016</strain>
    </source>
</reference>
<dbReference type="OrthoDB" id="5392447at2759"/>
<dbReference type="GO" id="GO:0071949">
    <property type="term" value="F:FAD binding"/>
    <property type="evidence" value="ECO:0007669"/>
    <property type="project" value="InterPro"/>
</dbReference>
<evidence type="ECO:0000256" key="2">
    <source>
        <dbReference type="ARBA" id="ARBA00022827"/>
    </source>
</evidence>
<dbReference type="AlphaFoldDB" id="A0A9P8GHH7"/>
<dbReference type="Proteomes" id="UP000767238">
    <property type="component" value="Unassembled WGS sequence"/>
</dbReference>
<dbReference type="PANTHER" id="PTHR38797:SF4">
    <property type="entry name" value="NUCLEAR PORE COMPLEX PROTEIN NUP85"/>
    <property type="match status" value="1"/>
</dbReference>
<sequence length="493" mass="56196">MANESIPEYQTDVLIVGSGPVGATYARKLVKAGIKVIMTKIPAEHKKNVINFQKNTNAFINVIQGELQKLSIPTNAGVFSDLNPESFVSQTTVLNGQNPNQDPHTNLEAAAATRAVGGMTAHWTCCTPEPLPGVERPDSFSDKEWERLSNEARKFIHTPIDSNGEESCVQVFPRHITALRPPYFSSFSGNYDVSKSFAKLGKMSQDWYDNAIVPDGDPEDGCRPEEAQALRLYLDDKVDVAEAARLVTKPTEFSEDPGDDLPNLWGLLQDALIELPNSQQKVVRLISKIRDLPNFDLDSHDKKRSGPLEDRSSSLWHDLPSFANQWYDGNWWYYQNEWRQKPQLYSSPDKIVEITNLARAEALFAHTDILDDRVRYEGLSRLCDTLEDNKAVIEIEIHAVREWLLHARDILYDMSQTPHMHNRLLSNSDIRDKIAKHEMHVSVKDERDLWQGSGGSSLERWNFWKQRLQELQDDDDQDEETKRAVREALNSMR</sequence>
<evidence type="ECO:0000259" key="5">
    <source>
        <dbReference type="Pfam" id="PF01494"/>
    </source>
</evidence>
<dbReference type="InterPro" id="IPR002938">
    <property type="entry name" value="FAD-bd"/>
</dbReference>
<feature type="domain" description="FAD-binding" evidence="5">
    <location>
        <begin position="10"/>
        <end position="38"/>
    </location>
</feature>
<keyword evidence="1" id="KW-0285">Flavoprotein</keyword>
<dbReference type="EMBL" id="JAHFYH010000034">
    <property type="protein sequence ID" value="KAH0221059.1"/>
    <property type="molecule type" value="Genomic_DNA"/>
</dbReference>
<keyword evidence="2" id="KW-0274">FAD</keyword>
<feature type="region of interest" description="Disordered" evidence="4">
    <location>
        <begin position="472"/>
        <end position="493"/>
    </location>
</feature>
<dbReference type="Pfam" id="PF12311">
    <property type="entry name" value="DUF3632"/>
    <property type="match status" value="1"/>
</dbReference>
<name>A0A9P8GHH7_AURME</name>
<evidence type="ECO:0000313" key="6">
    <source>
        <dbReference type="EMBL" id="KAH0221059.1"/>
    </source>
</evidence>
<comment type="caution">
    <text evidence="6">The sequence shown here is derived from an EMBL/GenBank/DDBJ whole genome shotgun (WGS) entry which is preliminary data.</text>
</comment>
<feature type="non-terminal residue" evidence="6">
    <location>
        <position position="1"/>
    </location>
</feature>
<dbReference type="Gene3D" id="3.50.50.60">
    <property type="entry name" value="FAD/NAD(P)-binding domain"/>
    <property type="match status" value="1"/>
</dbReference>
<evidence type="ECO:0000313" key="7">
    <source>
        <dbReference type="Proteomes" id="UP000767238"/>
    </source>
</evidence>
<dbReference type="InterPro" id="IPR036188">
    <property type="entry name" value="FAD/NAD-bd_sf"/>
</dbReference>
<gene>
    <name evidence="6" type="ORF">KCV03_g5261</name>
</gene>
<organism evidence="6 7">
    <name type="scientific">Aureobasidium melanogenum</name>
    <name type="common">Aureobasidium pullulans var. melanogenum</name>
    <dbReference type="NCBI Taxonomy" id="46634"/>
    <lineage>
        <taxon>Eukaryota</taxon>
        <taxon>Fungi</taxon>
        <taxon>Dikarya</taxon>
        <taxon>Ascomycota</taxon>
        <taxon>Pezizomycotina</taxon>
        <taxon>Dothideomycetes</taxon>
        <taxon>Dothideomycetidae</taxon>
        <taxon>Dothideales</taxon>
        <taxon>Saccotheciaceae</taxon>
        <taxon>Aureobasidium</taxon>
    </lineage>
</organism>
<dbReference type="InterPro" id="IPR053204">
    <property type="entry name" value="Oxopyrrolidines_Biosynth-assoc"/>
</dbReference>
<reference evidence="6" key="1">
    <citation type="journal article" date="2021" name="J Fungi (Basel)">
        <title>Virulence traits and population genomics of the black yeast Aureobasidium melanogenum.</title>
        <authorList>
            <person name="Cernosa A."/>
            <person name="Sun X."/>
            <person name="Gostincar C."/>
            <person name="Fang C."/>
            <person name="Gunde-Cimerman N."/>
            <person name="Song Z."/>
        </authorList>
    </citation>
    <scope>NUCLEOTIDE SEQUENCE</scope>
    <source>
        <strain evidence="6">EXF-8016</strain>
    </source>
</reference>
<proteinExistence type="predicted"/>